<organism evidence="3 4">
    <name type="scientific">Pontibacter anaerobius</name>
    <dbReference type="NCBI Taxonomy" id="2993940"/>
    <lineage>
        <taxon>Bacteria</taxon>
        <taxon>Pseudomonadati</taxon>
        <taxon>Bacteroidota</taxon>
        <taxon>Cytophagia</taxon>
        <taxon>Cytophagales</taxon>
        <taxon>Hymenobacteraceae</taxon>
        <taxon>Pontibacter</taxon>
    </lineage>
</organism>
<evidence type="ECO:0000313" key="4">
    <source>
        <dbReference type="Proteomes" id="UP001207228"/>
    </source>
</evidence>
<dbReference type="InterPro" id="IPR052918">
    <property type="entry name" value="Motility_Chemotaxis_Reg"/>
</dbReference>
<sequence length="1071" mass="114371">MNKLYIFISLCLVWQLVNINVLHAQAPEVLWAQKSTGTGGLDVKEQGRQVANDAAGNAYVAGIFEKSIIIGNTTLTNHRGQYAIYLAKYDADGVVQWAKKIETGLMNISMGLDVDARGNLYLISSFNGTADFEQVQLKGIVGDNIFVAKYDTDGQVQWAQRAGTAEGNIGYQHYGRGIATDHSGNVYVTGSFRVSITFGNTTLTTEGDQDIFLAKYNASGELQWVNQAGGDDIDAGEDMAVDEAGNIYVTGIFSSTATFGDKSLTSTQSVNVFLAKYDAAGSVQWVKQRDGYSNNAVAVDASGNSYITGNKSLAKYDATGELQWNKEMNNINLGGGTNNQGGIDIALDDSGNAYVAGLYAGPAAFGSTTLNTYGSYDAFVAKYSPDGSVLWARRAGGTKDDRAHGISVDASGNAYVVGFFQEKSSFGNSSLTSSGVYDAFLVKYNTSGTAQWSQNPKGLVQEGVGNSTVVDDYGNVYVTGTFMGSASFGDHDEVVGGGQDIFIAKYSAAGALLWVQRAGGPESDYVRSLALDKSGNVYITGYFSGSASFGDTTITVLNKEMWSISAFIAKYDAWGNVQWVRQYGGTKISAAGMSITLDDDDNLYLAGMFTGTIQIGSTSLTTNGNYDVMVAKFDAEGELLWAKRAGGTHLDYSHNIKVDKAGNVYLLGNFREAATFDDITLTGSGNYSYTFIAKYDAFGKVQWAKKGEVANPDYKGDIAIDETGNLVVVGNFGGSEFFGDILLRGKGYSDIYIAKYTPTGDVLWAKGIGAEGTDKGLGVTLDDAGNVYVTGMYEETATFGSSTLISKGSLDIFIAKFDASGTLLWAKSAGGAQADQGNGIAVDGIGNLYVTGYFRGDATFDNITLSSFGREMVVLKIGEAVDASNAPSGITLNGNSIDENNEEGVLIGTFHSADPANSMRFTYTFAAGEGDTDNGAFKIEGNELKAKQVFDYETKNSFSIRVQVINIWGLTYETVKTITINNVEETVTGIADEKNELLKVFPNPANQKLFISLDRTIEDVKLVSSLGATVLTKRGGAEQITLHLESLPSGIYTVVISSKGRVYARRIVVVR</sequence>
<dbReference type="InterPro" id="IPR010620">
    <property type="entry name" value="SBBP_repeat"/>
</dbReference>
<proteinExistence type="predicted"/>
<feature type="chain" id="PRO_5045288415" evidence="1">
    <location>
        <begin position="25"/>
        <end position="1071"/>
    </location>
</feature>
<evidence type="ECO:0000256" key="1">
    <source>
        <dbReference type="SAM" id="SignalP"/>
    </source>
</evidence>
<dbReference type="PANTHER" id="PTHR35580">
    <property type="entry name" value="CELL SURFACE GLYCOPROTEIN (S-LAYER PROTEIN)-LIKE PROTEIN"/>
    <property type="match status" value="1"/>
</dbReference>
<dbReference type="SUPFAM" id="SSF101898">
    <property type="entry name" value="NHL repeat"/>
    <property type="match status" value="1"/>
</dbReference>
<dbReference type="InterPro" id="IPR002126">
    <property type="entry name" value="Cadherin-like_dom"/>
</dbReference>
<evidence type="ECO:0000313" key="3">
    <source>
        <dbReference type="EMBL" id="MCX2739068.1"/>
    </source>
</evidence>
<keyword evidence="1" id="KW-0732">Signal</keyword>
<dbReference type="SUPFAM" id="SSF49313">
    <property type="entry name" value="Cadherin-like"/>
    <property type="match status" value="1"/>
</dbReference>
<feature type="signal peptide" evidence="1">
    <location>
        <begin position="1"/>
        <end position="24"/>
    </location>
</feature>
<feature type="domain" description="Cadherin" evidence="2">
    <location>
        <begin position="896"/>
        <end position="1001"/>
    </location>
</feature>
<dbReference type="Gene3D" id="2.120.10.30">
    <property type="entry name" value="TolB, C-terminal domain"/>
    <property type="match status" value="3"/>
</dbReference>
<dbReference type="EMBL" id="JAPFQO010000002">
    <property type="protein sequence ID" value="MCX2739068.1"/>
    <property type="molecule type" value="Genomic_DNA"/>
</dbReference>
<dbReference type="NCBIfam" id="TIGR04183">
    <property type="entry name" value="Por_Secre_tail"/>
    <property type="match status" value="1"/>
</dbReference>
<gene>
    <name evidence="3" type="ORF">OO017_03840</name>
</gene>
<dbReference type="Pfam" id="PF18962">
    <property type="entry name" value="Por_Secre_tail"/>
    <property type="match status" value="1"/>
</dbReference>
<dbReference type="PANTHER" id="PTHR35580:SF1">
    <property type="entry name" value="PHYTASE-LIKE DOMAIN-CONTAINING PROTEIN"/>
    <property type="match status" value="1"/>
</dbReference>
<dbReference type="Gene3D" id="2.60.40.60">
    <property type="entry name" value="Cadherins"/>
    <property type="match status" value="1"/>
</dbReference>
<evidence type="ECO:0000259" key="2">
    <source>
        <dbReference type="PROSITE" id="PS50268"/>
    </source>
</evidence>
<dbReference type="InterPro" id="IPR011042">
    <property type="entry name" value="6-blade_b-propeller_TolB-like"/>
</dbReference>
<keyword evidence="4" id="KW-1185">Reference proteome</keyword>
<protein>
    <submittedName>
        <fullName evidence="3">SBBP repeat-containing protein</fullName>
    </submittedName>
</protein>
<dbReference type="RefSeq" id="WP_266051124.1">
    <property type="nucleotide sequence ID" value="NZ_JAPFQO010000002.1"/>
</dbReference>
<dbReference type="Pfam" id="PF06739">
    <property type="entry name" value="SBBP"/>
    <property type="match status" value="4"/>
</dbReference>
<dbReference type="PROSITE" id="PS50268">
    <property type="entry name" value="CADHERIN_2"/>
    <property type="match status" value="1"/>
</dbReference>
<dbReference type="Proteomes" id="UP001207228">
    <property type="component" value="Unassembled WGS sequence"/>
</dbReference>
<name>A0ABT3RCC5_9BACT</name>
<reference evidence="3 4" key="1">
    <citation type="submission" date="2022-11" db="EMBL/GenBank/DDBJ databases">
        <title>The characterization of three novel Bacteroidetes species and genomic analysis of their roles in tidal elemental geochemical cycles.</title>
        <authorList>
            <person name="Ma K.-J."/>
        </authorList>
    </citation>
    <scope>NUCLEOTIDE SEQUENCE [LARGE SCALE GENOMIC DNA]</scope>
    <source>
        <strain evidence="3 4">M82</strain>
    </source>
</reference>
<dbReference type="InterPro" id="IPR026444">
    <property type="entry name" value="Secre_tail"/>
</dbReference>
<dbReference type="SUPFAM" id="SSF63829">
    <property type="entry name" value="Calcium-dependent phosphotriesterase"/>
    <property type="match status" value="2"/>
</dbReference>
<dbReference type="InterPro" id="IPR015919">
    <property type="entry name" value="Cadherin-like_sf"/>
</dbReference>
<dbReference type="CDD" id="cd11304">
    <property type="entry name" value="Cadherin_repeat"/>
    <property type="match status" value="1"/>
</dbReference>
<accession>A0ABT3RCC5</accession>
<comment type="caution">
    <text evidence="3">The sequence shown here is derived from an EMBL/GenBank/DDBJ whole genome shotgun (WGS) entry which is preliminary data.</text>
</comment>